<protein>
    <submittedName>
        <fullName evidence="6">Multidrug resistance protein MdtA</fullName>
    </submittedName>
</protein>
<dbReference type="Gene3D" id="2.40.50.100">
    <property type="match status" value="1"/>
</dbReference>
<proteinExistence type="inferred from homology"/>
<comment type="caution">
    <text evidence="6">The sequence shown here is derived from an EMBL/GenBank/DDBJ whole genome shotgun (WGS) entry which is preliminary data.</text>
</comment>
<evidence type="ECO:0000313" key="7">
    <source>
        <dbReference type="Proteomes" id="UP001152485"/>
    </source>
</evidence>
<feature type="domain" description="CusB-like beta-barrel" evidence="5">
    <location>
        <begin position="187"/>
        <end position="260"/>
    </location>
</feature>
<keyword evidence="3" id="KW-0732">Signal</keyword>
<dbReference type="InterPro" id="IPR058792">
    <property type="entry name" value="Beta-barrel_RND_2"/>
</dbReference>
<feature type="domain" description="Multidrug resistance protein MdtA-like barrel-sandwich hybrid" evidence="4">
    <location>
        <begin position="58"/>
        <end position="176"/>
    </location>
</feature>
<accession>A0ABM9GG64</accession>
<keyword evidence="2" id="KW-0175">Coiled coil</keyword>
<feature type="signal peptide" evidence="3">
    <location>
        <begin position="1"/>
        <end position="21"/>
    </location>
</feature>
<dbReference type="Pfam" id="PF25954">
    <property type="entry name" value="Beta-barrel_RND_2"/>
    <property type="match status" value="1"/>
</dbReference>
<dbReference type="Gene3D" id="2.40.420.20">
    <property type="match status" value="1"/>
</dbReference>
<gene>
    <name evidence="6" type="primary">mdtA_2</name>
    <name evidence="6" type="ORF">PSECIP111951_01243</name>
</gene>
<dbReference type="InterPro" id="IPR058625">
    <property type="entry name" value="MdtA-like_BSH"/>
</dbReference>
<dbReference type="Pfam" id="PF25917">
    <property type="entry name" value="BSH_RND"/>
    <property type="match status" value="1"/>
</dbReference>
<evidence type="ECO:0000259" key="5">
    <source>
        <dbReference type="Pfam" id="PF25954"/>
    </source>
</evidence>
<feature type="coiled-coil region" evidence="2">
    <location>
        <begin position="86"/>
        <end position="122"/>
    </location>
</feature>
<dbReference type="Proteomes" id="UP001152485">
    <property type="component" value="Unassembled WGS sequence"/>
</dbReference>
<evidence type="ECO:0000256" key="3">
    <source>
        <dbReference type="SAM" id="SignalP"/>
    </source>
</evidence>
<evidence type="ECO:0000313" key="6">
    <source>
        <dbReference type="EMBL" id="CAH9055448.1"/>
    </source>
</evidence>
<dbReference type="NCBIfam" id="TIGR01730">
    <property type="entry name" value="RND_mfp"/>
    <property type="match status" value="1"/>
</dbReference>
<sequence length="340" mass="37601">MPLRSLILALLLSAIATVVHGQDKRPATVVITAPLQFAATQQQITAVGTSEARRSVILFPTVADRVTQVSFRSGDKVTKGDILFQLDDRKEQAQALQTKIQLENAQRALTRLQESIKNGATTQSALDDAKTQVALAEVAFVQAQNDIEDHRVVAPFSGIVGISDIEVGDWVTNQTQLVSLDDRSTLYIDFKAPELALELLKNSTQVQVSPWQENQNQLQATISQIDSRVNANARTIRIRAELNNEQDIYLPGMSFKVVLSNLGQRYAAIPEAALMWGPIGPYIWVEKQGVAKRVNVQVIQRQNNQVLVDGDIQHQQMLVVEGVQRLREGQEVSPQLAKVN</sequence>
<feature type="chain" id="PRO_5045514348" evidence="3">
    <location>
        <begin position="22"/>
        <end position="340"/>
    </location>
</feature>
<dbReference type="Gene3D" id="1.10.287.470">
    <property type="entry name" value="Helix hairpin bin"/>
    <property type="match status" value="1"/>
</dbReference>
<dbReference type="Gene3D" id="2.40.30.170">
    <property type="match status" value="1"/>
</dbReference>
<evidence type="ECO:0000256" key="1">
    <source>
        <dbReference type="ARBA" id="ARBA00009477"/>
    </source>
</evidence>
<dbReference type="RefSeq" id="WP_261592412.1">
    <property type="nucleotide sequence ID" value="NZ_CAMAPD010000004.1"/>
</dbReference>
<evidence type="ECO:0000256" key="2">
    <source>
        <dbReference type="SAM" id="Coils"/>
    </source>
</evidence>
<dbReference type="EMBL" id="CAMAPD010000004">
    <property type="protein sequence ID" value="CAH9055448.1"/>
    <property type="molecule type" value="Genomic_DNA"/>
</dbReference>
<reference evidence="6 7" key="1">
    <citation type="submission" date="2022-07" db="EMBL/GenBank/DDBJ databases">
        <authorList>
            <person name="Criscuolo A."/>
        </authorList>
    </citation>
    <scope>NUCLEOTIDE SEQUENCE [LARGE SCALE GENOMIC DNA]</scope>
    <source>
        <strain evidence="7">CIP 111951</strain>
    </source>
</reference>
<comment type="similarity">
    <text evidence="1">Belongs to the membrane fusion protein (MFP) (TC 8.A.1) family.</text>
</comment>
<dbReference type="PANTHER" id="PTHR30469:SF11">
    <property type="entry name" value="BLL4320 PROTEIN"/>
    <property type="match status" value="1"/>
</dbReference>
<dbReference type="SUPFAM" id="SSF111369">
    <property type="entry name" value="HlyD-like secretion proteins"/>
    <property type="match status" value="1"/>
</dbReference>
<name>A0ABM9GG64_9GAMM</name>
<evidence type="ECO:0000259" key="4">
    <source>
        <dbReference type="Pfam" id="PF25917"/>
    </source>
</evidence>
<dbReference type="PANTHER" id="PTHR30469">
    <property type="entry name" value="MULTIDRUG RESISTANCE PROTEIN MDTA"/>
    <property type="match status" value="1"/>
</dbReference>
<organism evidence="6 7">
    <name type="scientific">Pseudoalteromonas holothuriae</name>
    <dbReference type="NCBI Taxonomy" id="2963714"/>
    <lineage>
        <taxon>Bacteria</taxon>
        <taxon>Pseudomonadati</taxon>
        <taxon>Pseudomonadota</taxon>
        <taxon>Gammaproteobacteria</taxon>
        <taxon>Alteromonadales</taxon>
        <taxon>Pseudoalteromonadaceae</taxon>
        <taxon>Pseudoalteromonas</taxon>
    </lineage>
</organism>
<dbReference type="InterPro" id="IPR006143">
    <property type="entry name" value="RND_pump_MFP"/>
</dbReference>